<keyword evidence="4" id="KW-0732">Signal</keyword>
<dbReference type="InterPro" id="IPR001568">
    <property type="entry name" value="RNase_T2-like"/>
</dbReference>
<feature type="compositionally biased region" description="Basic and acidic residues" evidence="3">
    <location>
        <begin position="25"/>
        <end position="47"/>
    </location>
</feature>
<dbReference type="GO" id="GO:0005576">
    <property type="term" value="C:extracellular region"/>
    <property type="evidence" value="ECO:0007669"/>
    <property type="project" value="TreeGrafter"/>
</dbReference>
<dbReference type="VEuPathDB" id="AmoebaDB:EIN_233320"/>
<evidence type="ECO:0000256" key="3">
    <source>
        <dbReference type="SAM" id="MobiDB-lite"/>
    </source>
</evidence>
<protein>
    <submittedName>
        <fullName evidence="5">Ribonuclease 2, putative</fullName>
    </submittedName>
</protein>
<evidence type="ECO:0000256" key="2">
    <source>
        <dbReference type="RuleBase" id="RU004328"/>
    </source>
</evidence>
<dbReference type="InterPro" id="IPR033130">
    <property type="entry name" value="RNase_T2_His_AS_2"/>
</dbReference>
<gene>
    <name evidence="5" type="ORF">EIN_233320</name>
</gene>
<evidence type="ECO:0000313" key="5">
    <source>
        <dbReference type="EMBL" id="ELP89361.1"/>
    </source>
</evidence>
<dbReference type="PANTHER" id="PTHR11240:SF22">
    <property type="entry name" value="RIBONUCLEASE T2"/>
    <property type="match status" value="1"/>
</dbReference>
<reference evidence="5 6" key="1">
    <citation type="submission" date="2012-10" db="EMBL/GenBank/DDBJ databases">
        <authorList>
            <person name="Zafar N."/>
            <person name="Inman J."/>
            <person name="Hall N."/>
            <person name="Lorenzi H."/>
            <person name="Caler E."/>
        </authorList>
    </citation>
    <scope>NUCLEOTIDE SEQUENCE [LARGE SCALE GENOMIC DNA]</scope>
    <source>
        <strain evidence="5 6">IP1</strain>
    </source>
</reference>
<feature type="compositionally biased region" description="Low complexity" evidence="3">
    <location>
        <begin position="69"/>
        <end position="79"/>
    </location>
</feature>
<proteinExistence type="inferred from homology"/>
<name>A0A0A1U8H3_ENTIV</name>
<evidence type="ECO:0000313" key="6">
    <source>
        <dbReference type="Proteomes" id="UP000014680"/>
    </source>
</evidence>
<sequence>MFIPKYNIMIYLLMITLSVCFGQPEKPKTPTTEPKKSIKRKLEEEKPSTSQQAAKKLLVDYPSSDESDASSSTTSTPSRKSSEERNIQVTSPLPSYIVRPFTVAISHYRMCFPKRKKIERFHYMLFSQYWLGEVCSGLICTLSHRTDKIEEGFFLHGYWPQIRKRVDYYCCENDYIVTEVERMMLDDKELERDIAKYWMSLDACRLVGYQWDKHGSCTSNIYKTPLDYLRTAINLRKKVDIWKVLQESYLKVKTNTLYFLEELKSIMERVYGTSVYFVCKNGNSVYDLRICYYPFPDAQNPQPMRCPQRIKMYETRKCNEKVMFKEFPYYLTKKELVTRNNCLY</sequence>
<dbReference type="GO" id="GO:0033897">
    <property type="term" value="F:ribonuclease T2 activity"/>
    <property type="evidence" value="ECO:0007669"/>
    <property type="project" value="InterPro"/>
</dbReference>
<dbReference type="GO" id="GO:0003723">
    <property type="term" value="F:RNA binding"/>
    <property type="evidence" value="ECO:0007669"/>
    <property type="project" value="InterPro"/>
</dbReference>
<dbReference type="GO" id="GO:0006401">
    <property type="term" value="P:RNA catabolic process"/>
    <property type="evidence" value="ECO:0007669"/>
    <property type="project" value="TreeGrafter"/>
</dbReference>
<dbReference type="OrthoDB" id="435754at2759"/>
<dbReference type="PANTHER" id="PTHR11240">
    <property type="entry name" value="RIBONUCLEASE T2"/>
    <property type="match status" value="1"/>
</dbReference>
<dbReference type="EMBL" id="KB206644">
    <property type="protein sequence ID" value="ELP89361.1"/>
    <property type="molecule type" value="Genomic_DNA"/>
</dbReference>
<feature type="signal peptide" evidence="4">
    <location>
        <begin position="1"/>
        <end position="22"/>
    </location>
</feature>
<organism evidence="5 6">
    <name type="scientific">Entamoeba invadens IP1</name>
    <dbReference type="NCBI Taxonomy" id="370355"/>
    <lineage>
        <taxon>Eukaryota</taxon>
        <taxon>Amoebozoa</taxon>
        <taxon>Evosea</taxon>
        <taxon>Archamoebae</taxon>
        <taxon>Mastigamoebida</taxon>
        <taxon>Entamoebidae</taxon>
        <taxon>Entamoeba</taxon>
    </lineage>
</organism>
<accession>A0A0A1U8H3</accession>
<dbReference type="InterPro" id="IPR036430">
    <property type="entry name" value="RNase_T2-like_sf"/>
</dbReference>
<dbReference type="GeneID" id="14888349"/>
<evidence type="ECO:0000256" key="1">
    <source>
        <dbReference type="ARBA" id="ARBA00007469"/>
    </source>
</evidence>
<dbReference type="Pfam" id="PF00445">
    <property type="entry name" value="Ribonuclease_T2"/>
    <property type="match status" value="1"/>
</dbReference>
<comment type="similarity">
    <text evidence="1 2">Belongs to the RNase T2 family.</text>
</comment>
<dbReference type="AlphaFoldDB" id="A0A0A1U8H3"/>
<dbReference type="RefSeq" id="XP_004256132.1">
    <property type="nucleotide sequence ID" value="XM_004256084.1"/>
</dbReference>
<dbReference type="PROSITE" id="PS00531">
    <property type="entry name" value="RNASE_T2_2"/>
    <property type="match status" value="1"/>
</dbReference>
<keyword evidence="6" id="KW-1185">Reference proteome</keyword>
<dbReference type="Gene3D" id="3.90.730.10">
    <property type="entry name" value="Ribonuclease T2-like"/>
    <property type="match status" value="1"/>
</dbReference>
<dbReference type="KEGG" id="eiv:EIN_233320"/>
<feature type="chain" id="PRO_5001980652" evidence="4">
    <location>
        <begin position="23"/>
        <end position="344"/>
    </location>
</feature>
<evidence type="ECO:0000256" key="4">
    <source>
        <dbReference type="SAM" id="SignalP"/>
    </source>
</evidence>
<feature type="region of interest" description="Disordered" evidence="3">
    <location>
        <begin position="24"/>
        <end position="86"/>
    </location>
</feature>
<dbReference type="SUPFAM" id="SSF55895">
    <property type="entry name" value="Ribonuclease Rh-like"/>
    <property type="match status" value="1"/>
</dbReference>
<dbReference type="Proteomes" id="UP000014680">
    <property type="component" value="Unassembled WGS sequence"/>
</dbReference>